<dbReference type="GO" id="GO:0022857">
    <property type="term" value="F:transmembrane transporter activity"/>
    <property type="evidence" value="ECO:0007669"/>
    <property type="project" value="InterPro"/>
</dbReference>
<evidence type="ECO:0000313" key="9">
    <source>
        <dbReference type="Proteomes" id="UP000008495"/>
    </source>
</evidence>
<keyword evidence="9" id="KW-1185">Reference proteome</keyword>
<evidence type="ECO:0000256" key="3">
    <source>
        <dbReference type="ARBA" id="ARBA00022692"/>
    </source>
</evidence>
<feature type="transmembrane region" description="Helical" evidence="7">
    <location>
        <begin position="86"/>
        <end position="103"/>
    </location>
</feature>
<evidence type="ECO:0000256" key="6">
    <source>
        <dbReference type="SAM" id="MobiDB-lite"/>
    </source>
</evidence>
<feature type="transmembrane region" description="Helical" evidence="7">
    <location>
        <begin position="240"/>
        <end position="261"/>
    </location>
</feature>
<dbReference type="Proteomes" id="UP000008495">
    <property type="component" value="Unassembled WGS sequence"/>
</dbReference>
<dbReference type="PANTHER" id="PTHR47089:SF1">
    <property type="entry name" value="GUANOSINE ABC TRANSPORTER PERMEASE PROTEIN NUPP"/>
    <property type="match status" value="1"/>
</dbReference>
<keyword evidence="5 7" id="KW-0472">Membrane</keyword>
<gene>
    <name evidence="8" type="ORF">AUCHE_03_00140</name>
</gene>
<dbReference type="GO" id="GO:0005886">
    <property type="term" value="C:plasma membrane"/>
    <property type="evidence" value="ECO:0007669"/>
    <property type="project" value="UniProtKB-SubCell"/>
</dbReference>
<accession>K6W4Q6</accession>
<keyword evidence="4 7" id="KW-1133">Transmembrane helix</keyword>
<feature type="transmembrane region" description="Helical" evidence="7">
    <location>
        <begin position="12"/>
        <end position="34"/>
    </location>
</feature>
<dbReference type="eggNOG" id="COG4603">
    <property type="taxonomic scope" value="Bacteria"/>
</dbReference>
<reference evidence="8 9" key="1">
    <citation type="submission" date="2012-08" db="EMBL/GenBank/DDBJ databases">
        <title>Whole genome shotgun sequence of Austwickia chelonae NBRC 105200.</title>
        <authorList>
            <person name="Yoshida I."/>
            <person name="Hosoyama A."/>
            <person name="Tsuchikane K."/>
            <person name="Katsumata H."/>
            <person name="Ando Y."/>
            <person name="Ohji S."/>
            <person name="Hamada M."/>
            <person name="Tamura T."/>
            <person name="Yamazoe A."/>
            <person name="Yamazaki S."/>
            <person name="Fujita N."/>
        </authorList>
    </citation>
    <scope>NUCLEOTIDE SEQUENCE [LARGE SCALE GENOMIC DNA]</scope>
    <source>
        <strain evidence="8 9">NBRC 105200</strain>
    </source>
</reference>
<name>K6W4Q6_9MICO</name>
<evidence type="ECO:0000256" key="2">
    <source>
        <dbReference type="ARBA" id="ARBA00022475"/>
    </source>
</evidence>
<feature type="transmembrane region" description="Helical" evidence="7">
    <location>
        <begin position="319"/>
        <end position="338"/>
    </location>
</feature>
<organism evidence="8 9">
    <name type="scientific">Austwickia chelonae NBRC 105200</name>
    <dbReference type="NCBI Taxonomy" id="1184607"/>
    <lineage>
        <taxon>Bacteria</taxon>
        <taxon>Bacillati</taxon>
        <taxon>Actinomycetota</taxon>
        <taxon>Actinomycetes</taxon>
        <taxon>Micrococcales</taxon>
        <taxon>Dermatophilaceae</taxon>
        <taxon>Austwickia</taxon>
    </lineage>
</organism>
<dbReference type="AlphaFoldDB" id="K6W4Q6"/>
<dbReference type="OrthoDB" id="45037at2"/>
<evidence type="ECO:0000313" key="8">
    <source>
        <dbReference type="EMBL" id="GAB76797.1"/>
    </source>
</evidence>
<protein>
    <submittedName>
        <fullName evidence="8">Putative ABC transporter permease protein</fullName>
    </submittedName>
</protein>
<proteinExistence type="predicted"/>
<evidence type="ECO:0000256" key="1">
    <source>
        <dbReference type="ARBA" id="ARBA00004651"/>
    </source>
</evidence>
<dbReference type="Pfam" id="PF02653">
    <property type="entry name" value="BPD_transp_2"/>
    <property type="match status" value="1"/>
</dbReference>
<evidence type="ECO:0000256" key="7">
    <source>
        <dbReference type="SAM" id="Phobius"/>
    </source>
</evidence>
<evidence type="ECO:0000256" key="4">
    <source>
        <dbReference type="ARBA" id="ARBA00022989"/>
    </source>
</evidence>
<comment type="subcellular location">
    <subcellularLocation>
        <location evidence="1">Cell membrane</location>
        <topology evidence="1">Multi-pass membrane protein</topology>
    </subcellularLocation>
</comment>
<dbReference type="EMBL" id="BAGZ01000003">
    <property type="protein sequence ID" value="GAB76797.1"/>
    <property type="molecule type" value="Genomic_DNA"/>
</dbReference>
<dbReference type="CDD" id="cd06580">
    <property type="entry name" value="TM_PBP1_transp_TpRbsC_like"/>
    <property type="match status" value="1"/>
</dbReference>
<keyword evidence="3 7" id="KW-0812">Transmembrane</keyword>
<sequence length="393" mass="40973">MKIDLRRIGFSLAAPLLALLVAFAVTTVVLFAAGDPVGAVWQQLLKAPLPRVTVNILNEAIILYISAIAVAIGFRMNLFNIGVEGQYRVAVFAAAVVCGQGFVGGPANVVLGIVVAMLAGGMWAGIAGWLKVRRGVSEVISTIMLNAIATGLVAYLLGIVAPSGQTDVTRTSEIPKSSWLTGLALVPGARNTVYTLVFLSVLVGFLYWFVLAHTRFGYDLRAAGRSESAAVASGVDAKKMVLITMVISGAVGGLVGMPLLFGQDHAYGGTFQAGLGFAGIGVALLGRNHPIGIAFGALLWAYLNQQSGPLQLIPVSPEIVSIIQGIIVLAVVIAYEVVRRVEARLEQASVARRLAAGERAGDSRPTSADDRASDARTPADATAGSATTERDHS</sequence>
<dbReference type="InterPro" id="IPR001851">
    <property type="entry name" value="ABC_transp_permease"/>
</dbReference>
<dbReference type="PANTHER" id="PTHR47089">
    <property type="entry name" value="ABC TRANSPORTER, PERMEASE PROTEIN"/>
    <property type="match status" value="1"/>
</dbReference>
<dbReference type="RefSeq" id="WP_006501548.1">
    <property type="nucleotide sequence ID" value="NZ_BAGZ01000003.1"/>
</dbReference>
<feature type="transmembrane region" description="Helical" evidence="7">
    <location>
        <begin position="193"/>
        <end position="211"/>
    </location>
</feature>
<feature type="transmembrane region" description="Helical" evidence="7">
    <location>
        <begin position="142"/>
        <end position="161"/>
    </location>
</feature>
<dbReference type="STRING" id="100225.SAMN05421595_1931"/>
<feature type="compositionally biased region" description="Basic and acidic residues" evidence="6">
    <location>
        <begin position="356"/>
        <end position="374"/>
    </location>
</feature>
<keyword evidence="2" id="KW-1003">Cell membrane</keyword>
<comment type="caution">
    <text evidence="8">The sequence shown here is derived from an EMBL/GenBank/DDBJ whole genome shotgun (WGS) entry which is preliminary data.</text>
</comment>
<feature type="transmembrane region" description="Helical" evidence="7">
    <location>
        <begin position="54"/>
        <end position="74"/>
    </location>
</feature>
<evidence type="ECO:0000256" key="5">
    <source>
        <dbReference type="ARBA" id="ARBA00023136"/>
    </source>
</evidence>
<feature type="transmembrane region" description="Helical" evidence="7">
    <location>
        <begin position="109"/>
        <end position="130"/>
    </location>
</feature>
<feature type="region of interest" description="Disordered" evidence="6">
    <location>
        <begin position="356"/>
        <end position="393"/>
    </location>
</feature>